<dbReference type="Gene3D" id="1.20.120.80">
    <property type="entry name" value="Cytochrome c oxidase, subunit III, four-helix bundle"/>
    <property type="match status" value="1"/>
</dbReference>
<keyword evidence="6 9" id="KW-1133">Transmembrane helix</keyword>
<gene>
    <name evidence="11" type="primary">COX3</name>
</gene>
<dbReference type="InterPro" id="IPR024791">
    <property type="entry name" value="Cyt_c/ubiquinol_Oxase_su3"/>
</dbReference>
<dbReference type="PROSITE" id="PS50253">
    <property type="entry name" value="COX3"/>
    <property type="match status" value="1"/>
</dbReference>
<dbReference type="PANTHER" id="PTHR11403:SF7">
    <property type="entry name" value="CYTOCHROME C OXIDASE SUBUNIT 3"/>
    <property type="match status" value="1"/>
</dbReference>
<dbReference type="CDD" id="cd01665">
    <property type="entry name" value="Cyt_c_Oxidase_III"/>
    <property type="match status" value="1"/>
</dbReference>
<keyword evidence="4 8" id="KW-0812">Transmembrane</keyword>
<evidence type="ECO:0000256" key="8">
    <source>
        <dbReference type="RuleBase" id="RU003375"/>
    </source>
</evidence>
<evidence type="ECO:0000256" key="3">
    <source>
        <dbReference type="ARBA" id="ARBA00015944"/>
    </source>
</evidence>
<keyword evidence="8 11" id="KW-0496">Mitochondrion</keyword>
<dbReference type="InterPro" id="IPR035973">
    <property type="entry name" value="Cyt_c_oxidase_su3-like_sf"/>
</dbReference>
<organism evidence="11">
    <name type="scientific">Phrixothrix hirtus</name>
    <name type="common">Brazilian railroad worm</name>
    <dbReference type="NCBI Taxonomy" id="94779"/>
    <lineage>
        <taxon>Eukaryota</taxon>
        <taxon>Metazoa</taxon>
        <taxon>Ecdysozoa</taxon>
        <taxon>Arthropoda</taxon>
        <taxon>Hexapoda</taxon>
        <taxon>Insecta</taxon>
        <taxon>Pterygota</taxon>
        <taxon>Neoptera</taxon>
        <taxon>Endopterygota</taxon>
        <taxon>Coleoptera</taxon>
        <taxon>Polyphaga</taxon>
        <taxon>Elateriformia</taxon>
        <taxon>Elateroidea</taxon>
        <taxon>Phengodidae</taxon>
        <taxon>Mastinocerinae</taxon>
        <taxon>Phrixothrix</taxon>
    </lineage>
</organism>
<sequence>MKKNNTFHLVHPSPWPLMLDLMVLSLSMGATNYFHNYDNNLLLFSLLNLIFIMKFDDVMLFEKEHFKSHHTLKTSMNMRMGMLLFITSEVFLFISLFWSFFFSSLSPNIELGMNWPPKEILTFNPMQIPLLNTLILVSSGITVTWSHYMMNMNNYSQTLISLAITIFLGFYFSILQMFEYMEAKFTMTDSVLGSTFYFATGMHGMHVLIGNLFLLTCLIRQMKNHFSMTHNVGFESAIWYWHFVDVVWLFLYISIYWWGS</sequence>
<comment type="similarity">
    <text evidence="2 8">Belongs to the cytochrome c oxidase subunit 3 family.</text>
</comment>
<protein>
    <recommendedName>
        <fullName evidence="3 8">Cytochrome c oxidase subunit 3</fullName>
    </recommendedName>
</protein>
<proteinExistence type="inferred from homology"/>
<comment type="subcellular location">
    <subcellularLocation>
        <location evidence="1">Membrane</location>
        <topology evidence="1">Multi-pass membrane protein</topology>
    </subcellularLocation>
</comment>
<evidence type="ECO:0000256" key="2">
    <source>
        <dbReference type="ARBA" id="ARBA00010581"/>
    </source>
</evidence>
<dbReference type="InterPro" id="IPR013833">
    <property type="entry name" value="Cyt_c_oxidase_su3_a-hlx"/>
</dbReference>
<feature type="transmembrane region" description="Helical" evidence="9">
    <location>
        <begin position="82"/>
        <end position="106"/>
    </location>
</feature>
<evidence type="ECO:0000259" key="10">
    <source>
        <dbReference type="PROSITE" id="PS50253"/>
    </source>
</evidence>
<keyword evidence="7 9" id="KW-0472">Membrane</keyword>
<dbReference type="Pfam" id="PF00510">
    <property type="entry name" value="COX3"/>
    <property type="match status" value="1"/>
</dbReference>
<feature type="transmembrane region" description="Helical" evidence="9">
    <location>
        <begin position="158"/>
        <end position="178"/>
    </location>
</feature>
<comment type="function">
    <text evidence="8">Component of the cytochrome c oxidase, the last enzyme in the mitochondrial electron transport chain which drives oxidative phosphorylation. The respiratory chain contains 3 multisubunit complexes succinate dehydrogenase (complex II, CII), ubiquinol-cytochrome c oxidoreductase (cytochrome b-c1 complex, complex III, CIII) and cytochrome c oxidase (complex IV, CIV), that cooperate to transfer electrons derived from NADH and succinate to molecular oxygen, creating an electrochemical gradient over the inner membrane that drives transmembrane transport and the ATP synthase. Cytochrome c oxidase is the component of the respiratory chain that catalyzes the reduction of oxygen to water. Electrons originating from reduced cytochrome c in the intermembrane space (IMS) are transferred via the dinuclear copper A center (CU(A)) of subunit 2 and heme A of subunit 1 to the active site in subunit 1, a binuclear center (BNC) formed by heme A3 and copper B (CU(B)). The BNC reduces molecular oxygen to 2 water molecules using 4 electrons from cytochrome c in the IMS and 4 protons from the mitochondrial matrix.</text>
</comment>
<evidence type="ECO:0000256" key="6">
    <source>
        <dbReference type="ARBA" id="ARBA00022989"/>
    </source>
</evidence>
<feature type="transmembrane region" description="Helical" evidence="9">
    <location>
        <begin position="239"/>
        <end position="259"/>
    </location>
</feature>
<evidence type="ECO:0000256" key="1">
    <source>
        <dbReference type="ARBA" id="ARBA00004141"/>
    </source>
</evidence>
<dbReference type="AlphaFoldDB" id="A0A0R6AQG5"/>
<dbReference type="FunFam" id="1.20.120.80:FF:000002">
    <property type="entry name" value="Cytochrome c oxidase subunit 3"/>
    <property type="match status" value="1"/>
</dbReference>
<dbReference type="GO" id="GO:0006123">
    <property type="term" value="P:mitochondrial electron transport, cytochrome c to oxygen"/>
    <property type="evidence" value="ECO:0007669"/>
    <property type="project" value="TreeGrafter"/>
</dbReference>
<dbReference type="GO" id="GO:0005739">
    <property type="term" value="C:mitochondrion"/>
    <property type="evidence" value="ECO:0007669"/>
    <property type="project" value="TreeGrafter"/>
</dbReference>
<feature type="domain" description="Heme-copper oxidase subunit III family profile" evidence="10">
    <location>
        <begin position="3"/>
        <end position="260"/>
    </location>
</feature>
<evidence type="ECO:0000256" key="7">
    <source>
        <dbReference type="ARBA" id="ARBA00023136"/>
    </source>
</evidence>
<dbReference type="GO" id="GO:0004129">
    <property type="term" value="F:cytochrome-c oxidase activity"/>
    <property type="evidence" value="ECO:0007669"/>
    <property type="project" value="InterPro"/>
</dbReference>
<feature type="transmembrane region" description="Helical" evidence="9">
    <location>
        <begin position="198"/>
        <end position="219"/>
    </location>
</feature>
<evidence type="ECO:0000256" key="4">
    <source>
        <dbReference type="ARBA" id="ARBA00022692"/>
    </source>
</evidence>
<dbReference type="GO" id="GO:0016020">
    <property type="term" value="C:membrane"/>
    <property type="evidence" value="ECO:0007669"/>
    <property type="project" value="UniProtKB-SubCell"/>
</dbReference>
<name>A0A0R6AQG5_PHRHR</name>
<accession>A0A0R6AQG5</accession>
<dbReference type="InterPro" id="IPR000298">
    <property type="entry name" value="Cyt_c_oxidase-like_su3"/>
</dbReference>
<dbReference type="InterPro" id="IPR033945">
    <property type="entry name" value="Cyt_c_oxase_su3_dom"/>
</dbReference>
<evidence type="ECO:0000256" key="9">
    <source>
        <dbReference type="SAM" id="Phobius"/>
    </source>
</evidence>
<reference evidence="11" key="1">
    <citation type="submission" date="2014-10" db="EMBL/GenBank/DDBJ databases">
        <title>Organization and comparative analysis of the mitochondrial genome of bioluminescent Elateroidea (Coleoptera:Polyphaga).</title>
        <authorList>
            <person name="Amaral D.T."/>
            <person name="Mitani Y."/>
            <person name="Ohmiya Y."/>
            <person name="Viviani V.R."/>
        </authorList>
    </citation>
    <scope>NUCLEOTIDE SEQUENCE</scope>
</reference>
<evidence type="ECO:0000313" key="11">
    <source>
        <dbReference type="EMBL" id="AJT35529.1"/>
    </source>
</evidence>
<dbReference type="Gene3D" id="1.10.287.70">
    <property type="match status" value="1"/>
</dbReference>
<keyword evidence="5" id="KW-1278">Translocase</keyword>
<geneLocation type="mitochondrion" evidence="11"/>
<evidence type="ECO:0000256" key="5">
    <source>
        <dbReference type="ARBA" id="ARBA00022967"/>
    </source>
</evidence>
<dbReference type="SUPFAM" id="SSF81452">
    <property type="entry name" value="Cytochrome c oxidase subunit III-like"/>
    <property type="match status" value="1"/>
</dbReference>
<dbReference type="PANTHER" id="PTHR11403">
    <property type="entry name" value="CYTOCHROME C OXIDASE SUBUNIT III"/>
    <property type="match status" value="1"/>
</dbReference>
<feature type="transmembrane region" description="Helical" evidence="9">
    <location>
        <begin position="126"/>
        <end position="146"/>
    </location>
</feature>
<dbReference type="EMBL" id="KM923891">
    <property type="protein sequence ID" value="AJT35529.1"/>
    <property type="molecule type" value="Genomic_DNA"/>
</dbReference>